<keyword evidence="1" id="KW-0812">Transmembrane</keyword>
<organism evidence="2">
    <name type="scientific">Anguilla anguilla</name>
    <name type="common">European freshwater eel</name>
    <name type="synonym">Muraena anguilla</name>
    <dbReference type="NCBI Taxonomy" id="7936"/>
    <lineage>
        <taxon>Eukaryota</taxon>
        <taxon>Metazoa</taxon>
        <taxon>Chordata</taxon>
        <taxon>Craniata</taxon>
        <taxon>Vertebrata</taxon>
        <taxon>Euteleostomi</taxon>
        <taxon>Actinopterygii</taxon>
        <taxon>Neopterygii</taxon>
        <taxon>Teleostei</taxon>
        <taxon>Anguilliformes</taxon>
        <taxon>Anguillidae</taxon>
        <taxon>Anguilla</taxon>
    </lineage>
</organism>
<accession>A0A0E9QXH7</accession>
<name>A0A0E9QXH7_ANGAN</name>
<dbReference type="EMBL" id="GBXM01087028">
    <property type="protein sequence ID" value="JAH21549.1"/>
    <property type="molecule type" value="Transcribed_RNA"/>
</dbReference>
<evidence type="ECO:0000313" key="2">
    <source>
        <dbReference type="EMBL" id="JAH21549.1"/>
    </source>
</evidence>
<keyword evidence="1" id="KW-1133">Transmembrane helix</keyword>
<keyword evidence="1" id="KW-0472">Membrane</keyword>
<evidence type="ECO:0000256" key="1">
    <source>
        <dbReference type="SAM" id="Phobius"/>
    </source>
</evidence>
<feature type="transmembrane region" description="Helical" evidence="1">
    <location>
        <begin position="6"/>
        <end position="27"/>
    </location>
</feature>
<reference evidence="2" key="2">
    <citation type="journal article" date="2015" name="Fish Shellfish Immunol.">
        <title>Early steps in the European eel (Anguilla anguilla)-Vibrio vulnificus interaction in the gills: Role of the RtxA13 toxin.</title>
        <authorList>
            <person name="Callol A."/>
            <person name="Pajuelo D."/>
            <person name="Ebbesson L."/>
            <person name="Teles M."/>
            <person name="MacKenzie S."/>
            <person name="Amaro C."/>
        </authorList>
    </citation>
    <scope>NUCLEOTIDE SEQUENCE</scope>
</reference>
<sequence>MLPCDALVYFILNLVAGYAFLFFWFCLSQYCWCSCI</sequence>
<dbReference type="AlphaFoldDB" id="A0A0E9QXH7"/>
<reference evidence="2" key="1">
    <citation type="submission" date="2014-11" db="EMBL/GenBank/DDBJ databases">
        <authorList>
            <person name="Amaro Gonzalez C."/>
        </authorList>
    </citation>
    <scope>NUCLEOTIDE SEQUENCE</scope>
</reference>
<proteinExistence type="predicted"/>
<protein>
    <submittedName>
        <fullName evidence="2">Uncharacterized protein</fullName>
    </submittedName>
</protein>